<accession>A0A1M2VHQ0</accession>
<sequence length="81" mass="9032">MAPIGNLIMATSAGAFFTEVGWRGTGWGKVYLAAVFGYIGLVGVQVLTRVSKEDAVLRENFGEEWEAWAKKTPYRLIPYIY</sequence>
<dbReference type="EMBL" id="MNAD01001225">
    <property type="protein sequence ID" value="OJT07086.1"/>
    <property type="molecule type" value="Genomic_DNA"/>
</dbReference>
<evidence type="ECO:0000313" key="2">
    <source>
        <dbReference type="EMBL" id="OJT07086.1"/>
    </source>
</evidence>
<protein>
    <recommendedName>
        <fullName evidence="4">Protein-S-isoprenylcysteine O-methyltransferase</fullName>
    </recommendedName>
</protein>
<comment type="caution">
    <text evidence="2">The sequence shown here is derived from an EMBL/GenBank/DDBJ whole genome shotgun (WGS) entry which is preliminary data.</text>
</comment>
<keyword evidence="1" id="KW-1133">Transmembrane helix</keyword>
<name>A0A1M2VHQ0_TRAPU</name>
<proteinExistence type="predicted"/>
<keyword evidence="1" id="KW-0472">Membrane</keyword>
<dbReference type="OrthoDB" id="422086at2759"/>
<organism evidence="2 3">
    <name type="scientific">Trametes pubescens</name>
    <name type="common">White-rot fungus</name>
    <dbReference type="NCBI Taxonomy" id="154538"/>
    <lineage>
        <taxon>Eukaryota</taxon>
        <taxon>Fungi</taxon>
        <taxon>Dikarya</taxon>
        <taxon>Basidiomycota</taxon>
        <taxon>Agaricomycotina</taxon>
        <taxon>Agaricomycetes</taxon>
        <taxon>Polyporales</taxon>
        <taxon>Polyporaceae</taxon>
        <taxon>Trametes</taxon>
    </lineage>
</organism>
<feature type="transmembrane region" description="Helical" evidence="1">
    <location>
        <begin position="30"/>
        <end position="48"/>
    </location>
</feature>
<evidence type="ECO:0000256" key="1">
    <source>
        <dbReference type="SAM" id="Phobius"/>
    </source>
</evidence>
<dbReference type="Proteomes" id="UP000184267">
    <property type="component" value="Unassembled WGS sequence"/>
</dbReference>
<dbReference type="Gene3D" id="1.20.120.1630">
    <property type="match status" value="1"/>
</dbReference>
<dbReference type="AlphaFoldDB" id="A0A1M2VHQ0"/>
<keyword evidence="3" id="KW-1185">Reference proteome</keyword>
<evidence type="ECO:0008006" key="4">
    <source>
        <dbReference type="Google" id="ProtNLM"/>
    </source>
</evidence>
<keyword evidence="1" id="KW-0812">Transmembrane</keyword>
<gene>
    <name evidence="2" type="ORF">TRAPUB_2118</name>
</gene>
<reference evidence="2 3" key="1">
    <citation type="submission" date="2016-10" db="EMBL/GenBank/DDBJ databases">
        <title>Genome sequence of the basidiomycete white-rot fungus Trametes pubescens.</title>
        <authorList>
            <person name="Makela M.R."/>
            <person name="Granchi Z."/>
            <person name="Peng M."/>
            <person name="De Vries R.P."/>
            <person name="Grigoriev I."/>
            <person name="Riley R."/>
            <person name="Hilden K."/>
        </authorList>
    </citation>
    <scope>NUCLEOTIDE SEQUENCE [LARGE SCALE GENOMIC DNA]</scope>
    <source>
        <strain evidence="2 3">FBCC735</strain>
    </source>
</reference>
<evidence type="ECO:0000313" key="3">
    <source>
        <dbReference type="Proteomes" id="UP000184267"/>
    </source>
</evidence>